<dbReference type="PROSITE" id="PS51792">
    <property type="entry name" value="YIPPEE"/>
    <property type="match status" value="1"/>
</dbReference>
<dbReference type="Pfam" id="PF03226">
    <property type="entry name" value="Yippee-Mis18"/>
    <property type="match status" value="1"/>
</dbReference>
<dbReference type="GO" id="GO:0046872">
    <property type="term" value="F:metal ion binding"/>
    <property type="evidence" value="ECO:0007669"/>
    <property type="project" value="UniProtKB-KW"/>
</dbReference>
<organism evidence="6 7">
    <name type="scientific">Cinchona calisaya</name>
    <dbReference type="NCBI Taxonomy" id="153742"/>
    <lineage>
        <taxon>Eukaryota</taxon>
        <taxon>Viridiplantae</taxon>
        <taxon>Streptophyta</taxon>
        <taxon>Embryophyta</taxon>
        <taxon>Tracheophyta</taxon>
        <taxon>Spermatophyta</taxon>
        <taxon>Magnoliopsida</taxon>
        <taxon>eudicotyledons</taxon>
        <taxon>Gunneridae</taxon>
        <taxon>Pentapetalae</taxon>
        <taxon>asterids</taxon>
        <taxon>lamiids</taxon>
        <taxon>Gentianales</taxon>
        <taxon>Rubiaceae</taxon>
        <taxon>Cinchonoideae</taxon>
        <taxon>Cinchoneae</taxon>
        <taxon>Cinchona</taxon>
    </lineage>
</organism>
<dbReference type="InterPro" id="IPR034751">
    <property type="entry name" value="Yippee"/>
</dbReference>
<accession>A0ABD3A3Z1</accession>
<dbReference type="InterPro" id="IPR039058">
    <property type="entry name" value="Yippee_fam"/>
</dbReference>
<keyword evidence="2" id="KW-0479">Metal-binding</keyword>
<dbReference type="PANTHER" id="PTHR13848">
    <property type="entry name" value="PROTEIN YIPPEE-LIKE CG15309-RELATED"/>
    <property type="match status" value="1"/>
</dbReference>
<evidence type="ECO:0000313" key="7">
    <source>
        <dbReference type="Proteomes" id="UP001630127"/>
    </source>
</evidence>
<protein>
    <recommendedName>
        <fullName evidence="4">Protein yippee-like</fullName>
    </recommendedName>
</protein>
<dbReference type="AlphaFoldDB" id="A0ABD3A3Z1"/>
<gene>
    <name evidence="6" type="ORF">ACH5RR_017267</name>
</gene>
<name>A0ABD3A3Z1_9GENT</name>
<keyword evidence="3" id="KW-0862">Zinc</keyword>
<dbReference type="InterPro" id="IPR004910">
    <property type="entry name" value="Yippee/Mis18/Cereblon"/>
</dbReference>
<comment type="caution">
    <text evidence="6">The sequence shown here is derived from an EMBL/GenBank/DDBJ whole genome shotgun (WGS) entry which is preliminary data.</text>
</comment>
<evidence type="ECO:0000256" key="3">
    <source>
        <dbReference type="ARBA" id="ARBA00022833"/>
    </source>
</evidence>
<evidence type="ECO:0000256" key="2">
    <source>
        <dbReference type="ARBA" id="ARBA00022723"/>
    </source>
</evidence>
<feature type="domain" description="Yippee" evidence="5">
    <location>
        <begin position="10"/>
        <end position="107"/>
    </location>
</feature>
<sequence>MERLVVAGNPFYSCRNCRTPVALRDDIVSKNFLAKSRTAYLFSNAMNVVLGQNEDRQLMSGIFTIANIYCSRCGEDLGWKYIRAYDARHKYKEGKFVLEKAQILKEY</sequence>
<evidence type="ECO:0000256" key="4">
    <source>
        <dbReference type="RuleBase" id="RU110713"/>
    </source>
</evidence>
<keyword evidence="7" id="KW-1185">Reference proteome</keyword>
<dbReference type="EMBL" id="JBJUIK010000007">
    <property type="protein sequence ID" value="KAL3524433.1"/>
    <property type="molecule type" value="Genomic_DNA"/>
</dbReference>
<evidence type="ECO:0000259" key="5">
    <source>
        <dbReference type="PROSITE" id="PS51792"/>
    </source>
</evidence>
<comment type="similarity">
    <text evidence="1 4">Belongs to the yippee family.</text>
</comment>
<evidence type="ECO:0000256" key="1">
    <source>
        <dbReference type="ARBA" id="ARBA00005613"/>
    </source>
</evidence>
<reference evidence="6 7" key="1">
    <citation type="submission" date="2024-11" db="EMBL/GenBank/DDBJ databases">
        <title>A near-complete genome assembly of Cinchona calisaya.</title>
        <authorList>
            <person name="Lian D.C."/>
            <person name="Zhao X.W."/>
            <person name="Wei L."/>
        </authorList>
    </citation>
    <scope>NUCLEOTIDE SEQUENCE [LARGE SCALE GENOMIC DNA]</scope>
    <source>
        <tissue evidence="6">Nenye</tissue>
    </source>
</reference>
<dbReference type="Proteomes" id="UP001630127">
    <property type="component" value="Unassembled WGS sequence"/>
</dbReference>
<evidence type="ECO:0000313" key="6">
    <source>
        <dbReference type="EMBL" id="KAL3524433.1"/>
    </source>
</evidence>
<proteinExistence type="inferred from homology"/>